<dbReference type="PRINTS" id="PR00401">
    <property type="entry name" value="SH2DOMAIN"/>
</dbReference>
<keyword evidence="19" id="KW-1185">Reference proteome</keyword>
<keyword evidence="6" id="KW-0677">Repeat</keyword>
<dbReference type="InterPro" id="IPR000242">
    <property type="entry name" value="PTP_cat"/>
</dbReference>
<dbReference type="PANTHER" id="PTHR46559:SF7">
    <property type="entry name" value="PROTEIN-TYROSINE-PHOSPHATASE"/>
    <property type="match status" value="1"/>
</dbReference>
<organism evidence="19 20">
    <name type="scientific">Petromyzon marinus</name>
    <name type="common">Sea lamprey</name>
    <dbReference type="NCBI Taxonomy" id="7757"/>
    <lineage>
        <taxon>Eukaryota</taxon>
        <taxon>Metazoa</taxon>
        <taxon>Chordata</taxon>
        <taxon>Craniata</taxon>
        <taxon>Vertebrata</taxon>
        <taxon>Cyclostomata</taxon>
        <taxon>Hyperoartia</taxon>
        <taxon>Petromyzontiformes</taxon>
        <taxon>Petromyzontidae</taxon>
        <taxon>Petromyzon</taxon>
    </lineage>
</organism>
<feature type="binding site" evidence="14">
    <location>
        <position position="433"/>
    </location>
    <ligand>
        <name>substrate</name>
    </ligand>
</feature>
<dbReference type="FunFam" id="3.90.190.10:FF:000102">
    <property type="entry name" value="Receptor-type tyrosine-protein phosphatase"/>
    <property type="match status" value="1"/>
</dbReference>
<dbReference type="AlphaFoldDB" id="A0AAJ7TJE3"/>
<evidence type="ECO:0000259" key="18">
    <source>
        <dbReference type="PROSITE" id="PS50056"/>
    </source>
</evidence>
<dbReference type="CDD" id="cd09931">
    <property type="entry name" value="SH2_C-SH2_SHP_like"/>
    <property type="match status" value="1"/>
</dbReference>
<dbReference type="InterPro" id="IPR000387">
    <property type="entry name" value="Tyr_Pase_dom"/>
</dbReference>
<evidence type="ECO:0000256" key="13">
    <source>
        <dbReference type="PIRSR" id="PIRSR000929-1"/>
    </source>
</evidence>
<evidence type="ECO:0000256" key="3">
    <source>
        <dbReference type="ARBA" id="ARBA00013064"/>
    </source>
</evidence>
<dbReference type="CDD" id="cd14544">
    <property type="entry name" value="PTPc-N11_6"/>
    <property type="match status" value="1"/>
</dbReference>
<dbReference type="PROSITE" id="PS00383">
    <property type="entry name" value="TYR_PHOSPHATASE_1"/>
    <property type="match status" value="1"/>
</dbReference>
<keyword evidence="7" id="KW-0378">Hydrolase</keyword>
<dbReference type="KEGG" id="pmrn:116946884"/>
<evidence type="ECO:0000256" key="4">
    <source>
        <dbReference type="ARBA" id="ARBA00022490"/>
    </source>
</evidence>
<dbReference type="PROSITE" id="PS50055">
    <property type="entry name" value="TYR_PHOSPHATASE_PTP"/>
    <property type="match status" value="1"/>
</dbReference>
<protein>
    <recommendedName>
        <fullName evidence="12">Tyrosine-protein phosphatase non-receptor type 20</fullName>
        <ecNumber evidence="3">3.1.3.48</ecNumber>
    </recommendedName>
</protein>
<dbReference type="InterPro" id="IPR029021">
    <property type="entry name" value="Prot-tyrosine_phosphatase-like"/>
</dbReference>
<keyword evidence="8" id="KW-0904">Protein phosphatase</keyword>
<dbReference type="PROSITE" id="PS50056">
    <property type="entry name" value="TYR_PHOSPHATASE_2"/>
    <property type="match status" value="1"/>
</dbReference>
<comment type="function">
    <text evidence="11">Tyrosine-protein phosphatase targeted to sites of actin polymerization in response of varied extracellular stimuli. Has tyrosine phosphatase activity towards various tyrosyl phosphorylated substrates.</text>
</comment>
<dbReference type="GO" id="GO:0050839">
    <property type="term" value="F:cell adhesion molecule binding"/>
    <property type="evidence" value="ECO:0007669"/>
    <property type="project" value="TreeGrafter"/>
</dbReference>
<comment type="catalytic activity">
    <reaction evidence="10">
        <text>O-phospho-L-tyrosyl-[protein] + H2O = L-tyrosyl-[protein] + phosphate</text>
        <dbReference type="Rhea" id="RHEA:10684"/>
        <dbReference type="Rhea" id="RHEA-COMP:10136"/>
        <dbReference type="Rhea" id="RHEA-COMP:20101"/>
        <dbReference type="ChEBI" id="CHEBI:15377"/>
        <dbReference type="ChEBI" id="CHEBI:43474"/>
        <dbReference type="ChEBI" id="CHEBI:46858"/>
        <dbReference type="ChEBI" id="CHEBI:61978"/>
        <dbReference type="EC" id="3.1.3.48"/>
    </reaction>
</comment>
<comment type="subcellular location">
    <subcellularLocation>
        <location evidence="1">Cytoplasm</location>
    </subcellularLocation>
</comment>
<dbReference type="GO" id="GO:0030971">
    <property type="term" value="F:receptor tyrosine kinase binding"/>
    <property type="evidence" value="ECO:0007669"/>
    <property type="project" value="TreeGrafter"/>
</dbReference>
<dbReference type="Pfam" id="PF00102">
    <property type="entry name" value="Y_phosphatase"/>
    <property type="match status" value="1"/>
</dbReference>
<dbReference type="Pfam" id="PF00017">
    <property type="entry name" value="SH2"/>
    <property type="match status" value="2"/>
</dbReference>
<dbReference type="PRINTS" id="PR00700">
    <property type="entry name" value="PRTYPHPHTASE"/>
</dbReference>
<dbReference type="Gene3D" id="3.90.190.10">
    <property type="entry name" value="Protein tyrosine phosphatase superfamily"/>
    <property type="match status" value="1"/>
</dbReference>
<feature type="active site" description="Phosphocysteine intermediate" evidence="13">
    <location>
        <position position="467"/>
    </location>
</feature>
<dbReference type="RefSeq" id="XP_032818010.1">
    <property type="nucleotide sequence ID" value="XM_032962119.1"/>
</dbReference>
<dbReference type="InterPro" id="IPR012152">
    <property type="entry name" value="Tyr_Pase_non-rcpt_typ-6/11"/>
</dbReference>
<dbReference type="PROSITE" id="PS50001">
    <property type="entry name" value="SH2"/>
    <property type="match status" value="2"/>
</dbReference>
<sequence>MTSQRWFHPHITGLQAEQLLMTRGVCGSFLVRPSSSNPGDFTLSVRQRDEVRHIKIQNTGDYYDLYGGEKFATLAELVQFYTENQGQLRERDGDVIELRYPLNCSDLANERCGGHGVKRWFHGHISGKDAERLLAEKGKGGSFLVRESQSKPGDFVLSVRTGEERVENNEVKPKVTHMMIRCLEGKYDVGVEEKFESLADLVEHFRKNPVVETSGTVIHLKQPLYATRINAASIDHRVRELSKTPADADKQKQGFWEEFETLQQQECKLLYSRKEGQRPENKAKNRYRNILPFDHTRVILREVDLSVPGSDYINANFIVADISDGRGPSTAPRRYIATQGCLQSTVADLWSMVLQEDSRIVVMVTKEMERGKNKCAHYWPDKGGAQEFGGLCVRSVDEIQAYDYVVRELDLYRVDAPEDVRRVWQYQYLAWPDHGVPGEPGGVLGFLEEVNKRQEGLPLAGPVVVHCSTGIGRTGTVIVIDILLGIIRQKGLDCEIDIPKTIQMVRSQRSGMVQTEAQYKFVYRAVQHYIETLQKRMLEEQWSKIKGREYTNIKYTTADPLSPLPHTPVHTYTECQEGLFRRPSDC</sequence>
<dbReference type="SUPFAM" id="SSF55550">
    <property type="entry name" value="SH2 domain"/>
    <property type="match status" value="2"/>
</dbReference>
<evidence type="ECO:0000256" key="7">
    <source>
        <dbReference type="ARBA" id="ARBA00022801"/>
    </source>
</evidence>
<dbReference type="Gene3D" id="3.30.505.10">
    <property type="entry name" value="SH2 domain"/>
    <property type="match status" value="2"/>
</dbReference>
<dbReference type="SUPFAM" id="SSF52799">
    <property type="entry name" value="(Phosphotyrosine protein) phosphatases II"/>
    <property type="match status" value="1"/>
</dbReference>
<dbReference type="EC" id="3.1.3.48" evidence="3"/>
<dbReference type="GO" id="GO:0070374">
    <property type="term" value="P:positive regulation of ERK1 and ERK2 cascade"/>
    <property type="evidence" value="ECO:0007669"/>
    <property type="project" value="TreeGrafter"/>
</dbReference>
<evidence type="ECO:0000259" key="16">
    <source>
        <dbReference type="PROSITE" id="PS50001"/>
    </source>
</evidence>
<name>A0AAJ7TJE3_PETMA</name>
<evidence type="ECO:0000256" key="5">
    <source>
        <dbReference type="ARBA" id="ARBA00022553"/>
    </source>
</evidence>
<accession>A0AAJ7TJE3</accession>
<evidence type="ECO:0000313" key="19">
    <source>
        <dbReference type="Proteomes" id="UP001318040"/>
    </source>
</evidence>
<evidence type="ECO:0000256" key="10">
    <source>
        <dbReference type="ARBA" id="ARBA00051722"/>
    </source>
</evidence>
<feature type="domain" description="Tyrosine specific protein phosphatases" evidence="18">
    <location>
        <begin position="444"/>
        <end position="520"/>
    </location>
</feature>
<feature type="domain" description="Tyrosine-protein phosphatase" evidence="17">
    <location>
        <begin position="255"/>
        <end position="529"/>
    </location>
</feature>
<feature type="domain" description="SH2" evidence="16">
    <location>
        <begin position="6"/>
        <end position="102"/>
    </location>
</feature>
<dbReference type="Proteomes" id="UP001318040">
    <property type="component" value="Chromosome 28"/>
</dbReference>
<dbReference type="PANTHER" id="PTHR46559">
    <property type="entry name" value="TYROSINE-PROTEIN PHOSPHATASE NON-RECEPTOR TYPE 11"/>
    <property type="match status" value="1"/>
</dbReference>
<dbReference type="InterPro" id="IPR036860">
    <property type="entry name" value="SH2_dom_sf"/>
</dbReference>
<keyword evidence="5" id="KW-0597">Phosphoprotein</keyword>
<evidence type="ECO:0000256" key="11">
    <source>
        <dbReference type="ARBA" id="ARBA00058215"/>
    </source>
</evidence>
<dbReference type="FunFam" id="3.30.505.10:FF:000018">
    <property type="entry name" value="Tyrosine-protein phosphatase non-receptor type"/>
    <property type="match status" value="1"/>
</dbReference>
<evidence type="ECO:0000259" key="17">
    <source>
        <dbReference type="PROSITE" id="PS50055"/>
    </source>
</evidence>
<evidence type="ECO:0000256" key="6">
    <source>
        <dbReference type="ARBA" id="ARBA00022737"/>
    </source>
</evidence>
<feature type="domain" description="SH2" evidence="16">
    <location>
        <begin position="120"/>
        <end position="224"/>
    </location>
</feature>
<dbReference type="GO" id="GO:0005737">
    <property type="term" value="C:cytoplasm"/>
    <property type="evidence" value="ECO:0007669"/>
    <property type="project" value="UniProtKB-SubCell"/>
</dbReference>
<feature type="binding site" evidence="14">
    <location>
        <position position="514"/>
    </location>
    <ligand>
        <name>substrate</name>
    </ligand>
</feature>
<dbReference type="PIRSF" id="PIRSF000929">
    <property type="entry name" value="Tyr-Ptase_nr_6"/>
    <property type="match status" value="1"/>
</dbReference>
<dbReference type="CDD" id="cd10340">
    <property type="entry name" value="SH2_N-SH2_SHP_like"/>
    <property type="match status" value="1"/>
</dbReference>
<evidence type="ECO:0000256" key="1">
    <source>
        <dbReference type="ARBA" id="ARBA00004496"/>
    </source>
</evidence>
<proteinExistence type="inferred from homology"/>
<dbReference type="InterPro" id="IPR016130">
    <property type="entry name" value="Tyr_Pase_AS"/>
</dbReference>
<gene>
    <name evidence="20" type="primary">LOC116946884</name>
</gene>
<dbReference type="SMART" id="SM00252">
    <property type="entry name" value="SH2"/>
    <property type="match status" value="2"/>
</dbReference>
<comment type="similarity">
    <text evidence="2">Belongs to the protein-tyrosine phosphatase family. Non-receptor class 2 subfamily.</text>
</comment>
<evidence type="ECO:0000313" key="20">
    <source>
        <dbReference type="RefSeq" id="XP_032818010.1"/>
    </source>
</evidence>
<keyword evidence="9 15" id="KW-0727">SH2 domain</keyword>
<evidence type="ECO:0000256" key="8">
    <source>
        <dbReference type="ARBA" id="ARBA00022912"/>
    </source>
</evidence>
<evidence type="ECO:0000256" key="9">
    <source>
        <dbReference type="ARBA" id="ARBA00022999"/>
    </source>
</evidence>
<dbReference type="InterPro" id="IPR003595">
    <property type="entry name" value="Tyr_Pase_cat"/>
</dbReference>
<evidence type="ECO:0000256" key="15">
    <source>
        <dbReference type="PROSITE-ProRule" id="PRU00191"/>
    </source>
</evidence>
<dbReference type="GO" id="GO:0004726">
    <property type="term" value="F:non-membrane spanning protein tyrosine phosphatase activity"/>
    <property type="evidence" value="ECO:0007669"/>
    <property type="project" value="TreeGrafter"/>
</dbReference>
<dbReference type="FunFam" id="3.30.505.10:FF:000012">
    <property type="entry name" value="Tyrosine-protein phosphatase non-receptor type"/>
    <property type="match status" value="1"/>
</dbReference>
<evidence type="ECO:0000256" key="14">
    <source>
        <dbReference type="PIRSR" id="PIRSR000929-2"/>
    </source>
</evidence>
<evidence type="ECO:0000256" key="2">
    <source>
        <dbReference type="ARBA" id="ARBA00010750"/>
    </source>
</evidence>
<keyword evidence="4" id="KW-0963">Cytoplasm</keyword>
<dbReference type="InterPro" id="IPR000980">
    <property type="entry name" value="SH2"/>
</dbReference>
<dbReference type="SMART" id="SM00404">
    <property type="entry name" value="PTPc_motif"/>
    <property type="match status" value="1"/>
</dbReference>
<evidence type="ECO:0000256" key="12">
    <source>
        <dbReference type="ARBA" id="ARBA00072470"/>
    </source>
</evidence>
<reference evidence="20" key="1">
    <citation type="submission" date="2025-08" db="UniProtKB">
        <authorList>
            <consortium name="RefSeq"/>
        </authorList>
    </citation>
    <scope>IDENTIFICATION</scope>
    <source>
        <tissue evidence="20">Sperm</tissue>
    </source>
</reference>
<dbReference type="GeneID" id="116946884"/>
<dbReference type="SMART" id="SM00194">
    <property type="entry name" value="PTPc"/>
    <property type="match status" value="1"/>
</dbReference>